<protein>
    <submittedName>
        <fullName evidence="1">Ribonuclease Z</fullName>
    </submittedName>
</protein>
<evidence type="ECO:0000313" key="1">
    <source>
        <dbReference type="EMBL" id="OAS87791.1"/>
    </source>
</evidence>
<dbReference type="InterPro" id="IPR024419">
    <property type="entry name" value="YvrJ"/>
</dbReference>
<dbReference type="OrthoDB" id="2662123at2"/>
<dbReference type="STRING" id="152268.A6K24_18815"/>
<organism evidence="1 2">
    <name type="scientific">Metabacillus litoralis</name>
    <dbReference type="NCBI Taxonomy" id="152268"/>
    <lineage>
        <taxon>Bacteria</taxon>
        <taxon>Bacillati</taxon>
        <taxon>Bacillota</taxon>
        <taxon>Bacilli</taxon>
        <taxon>Bacillales</taxon>
        <taxon>Bacillaceae</taxon>
        <taxon>Metabacillus</taxon>
    </lineage>
</organism>
<dbReference type="Pfam" id="PF12841">
    <property type="entry name" value="YvrJ"/>
    <property type="match status" value="1"/>
</dbReference>
<gene>
    <name evidence="1" type="ORF">A6K24_18815</name>
</gene>
<dbReference type="EMBL" id="LWSG01000007">
    <property type="protein sequence ID" value="OAS87791.1"/>
    <property type="molecule type" value="Genomic_DNA"/>
</dbReference>
<dbReference type="RefSeq" id="WP_066329499.1">
    <property type="nucleotide sequence ID" value="NZ_LWSG01000007.1"/>
</dbReference>
<keyword evidence="2" id="KW-1185">Reference proteome</keyword>
<proteinExistence type="predicted"/>
<accession>A0A179T242</accession>
<evidence type="ECO:0000313" key="2">
    <source>
        <dbReference type="Proteomes" id="UP000078534"/>
    </source>
</evidence>
<reference evidence="2" key="1">
    <citation type="submission" date="2016-04" db="EMBL/GenBank/DDBJ databases">
        <authorList>
            <person name="Lyu Z."/>
            <person name="Lyu W."/>
        </authorList>
    </citation>
    <scope>NUCLEOTIDE SEQUENCE [LARGE SCALE GENOMIC DNA]</scope>
    <source>
        <strain evidence="2">C44</strain>
    </source>
</reference>
<dbReference type="Proteomes" id="UP000078534">
    <property type="component" value="Unassembled WGS sequence"/>
</dbReference>
<dbReference type="AlphaFoldDB" id="A0A179T242"/>
<name>A0A179T242_9BACI</name>
<comment type="caution">
    <text evidence="1">The sequence shown here is derived from an EMBL/GenBank/DDBJ whole genome shotgun (WGS) entry which is preliminary data.</text>
</comment>
<sequence>MEQWLTVISDVGFPIVVTLYLLNRIESKLDTLNQSIQMLPSQLQKG</sequence>